<name>A0A523UTQ4_UNCT6</name>
<accession>A0A523UTQ4</accession>
<dbReference type="GO" id="GO:0008168">
    <property type="term" value="F:methyltransferase activity"/>
    <property type="evidence" value="ECO:0007669"/>
    <property type="project" value="UniProtKB-KW"/>
</dbReference>
<dbReference type="Gene3D" id="3.40.50.150">
    <property type="entry name" value="Vaccinia Virus protein VP39"/>
    <property type="match status" value="1"/>
</dbReference>
<proteinExistence type="predicted"/>
<reference evidence="3 4" key="1">
    <citation type="submission" date="2019-03" db="EMBL/GenBank/DDBJ databases">
        <title>Metabolic potential of uncultured bacteria and archaea associated with petroleum seepage in deep-sea sediments.</title>
        <authorList>
            <person name="Dong X."/>
            <person name="Hubert C."/>
        </authorList>
    </citation>
    <scope>NUCLEOTIDE SEQUENCE [LARGE SCALE GENOMIC DNA]</scope>
    <source>
        <strain evidence="3">E44_bin18</strain>
    </source>
</reference>
<dbReference type="EMBL" id="SOJN01000074">
    <property type="protein sequence ID" value="TET45910.1"/>
    <property type="molecule type" value="Genomic_DNA"/>
</dbReference>
<comment type="caution">
    <text evidence="3">The sequence shown here is derived from an EMBL/GenBank/DDBJ whole genome shotgun (WGS) entry which is preliminary data.</text>
</comment>
<evidence type="ECO:0000313" key="4">
    <source>
        <dbReference type="Proteomes" id="UP000315525"/>
    </source>
</evidence>
<dbReference type="PANTHER" id="PTHR43861:SF3">
    <property type="entry name" value="PUTATIVE (AFU_ORTHOLOGUE AFUA_2G14390)-RELATED"/>
    <property type="match status" value="1"/>
</dbReference>
<dbReference type="InterPro" id="IPR029063">
    <property type="entry name" value="SAM-dependent_MTases_sf"/>
</dbReference>
<dbReference type="InterPro" id="IPR041698">
    <property type="entry name" value="Methyltransf_25"/>
</dbReference>
<dbReference type="Pfam" id="PF13649">
    <property type="entry name" value="Methyltransf_25"/>
    <property type="match status" value="1"/>
</dbReference>
<keyword evidence="3" id="KW-0489">Methyltransferase</keyword>
<dbReference type="AlphaFoldDB" id="A0A523UTQ4"/>
<protein>
    <submittedName>
        <fullName evidence="3">Class I SAM-dependent methyltransferase</fullName>
    </submittedName>
</protein>
<evidence type="ECO:0000313" key="3">
    <source>
        <dbReference type="EMBL" id="TET45910.1"/>
    </source>
</evidence>
<dbReference type="SUPFAM" id="SSF53335">
    <property type="entry name" value="S-adenosyl-L-methionine-dependent methyltransferases"/>
    <property type="match status" value="1"/>
</dbReference>
<feature type="domain" description="Methyltransferase" evidence="2">
    <location>
        <begin position="22"/>
        <end position="117"/>
    </location>
</feature>
<dbReference type="GO" id="GO:0032259">
    <property type="term" value="P:methylation"/>
    <property type="evidence" value="ECO:0007669"/>
    <property type="project" value="UniProtKB-KW"/>
</dbReference>
<dbReference type="Proteomes" id="UP000315525">
    <property type="component" value="Unassembled WGS sequence"/>
</dbReference>
<organism evidence="3 4">
    <name type="scientific">candidate division TA06 bacterium</name>
    <dbReference type="NCBI Taxonomy" id="2250710"/>
    <lineage>
        <taxon>Bacteria</taxon>
        <taxon>Bacteria division TA06</taxon>
    </lineage>
</organism>
<sequence>MGSGPSGLAKKAAKELPANAVILDVGAGEGKDSIFFASLGHQVSAVEASVNATETMKKRIAKKKDLDVKIIVDDITQMNFKPDRYDLIFANNSLQFMTRTQRNELFDKFRASIKKGGLIAISQFTVEEPVWKRLQSNKDHAIGLCTLKFRDQVMNFAQLGEYKQLFIEDHIIHHWEGRVETEGHPGAEQPHFHEIVSVIARIVAKTQTDR</sequence>
<dbReference type="PANTHER" id="PTHR43861">
    <property type="entry name" value="TRANS-ACONITATE 2-METHYLTRANSFERASE-RELATED"/>
    <property type="match status" value="1"/>
</dbReference>
<evidence type="ECO:0000256" key="1">
    <source>
        <dbReference type="ARBA" id="ARBA00022679"/>
    </source>
</evidence>
<evidence type="ECO:0000259" key="2">
    <source>
        <dbReference type="Pfam" id="PF13649"/>
    </source>
</evidence>
<dbReference type="CDD" id="cd02440">
    <property type="entry name" value="AdoMet_MTases"/>
    <property type="match status" value="1"/>
</dbReference>
<keyword evidence="1 3" id="KW-0808">Transferase</keyword>
<gene>
    <name evidence="3" type="ORF">E3J62_06145</name>
</gene>